<sequence length="156" mass="18504">MSHRPTEQQHRASRQSARACEYRRCVHRRVPVGPRESFQTTVHHKQLRLRAEQDWRRLHAHVCLVLRPGSAHHEFFLHQLETLWREQLDGRRYLRPSDYAWVQHHLNDLVNNIDSLDRMGQLHLSDPDVDMEVDPSPEAEQPDPHNDSGLGMADWY</sequence>
<proteinExistence type="predicted"/>
<protein>
    <submittedName>
        <fullName evidence="2">Uncharacterized protein</fullName>
    </submittedName>
</protein>
<evidence type="ECO:0000313" key="3">
    <source>
        <dbReference type="Proteomes" id="UP000075903"/>
    </source>
</evidence>
<feature type="region of interest" description="Disordered" evidence="1">
    <location>
        <begin position="126"/>
        <end position="156"/>
    </location>
</feature>
<reference evidence="2" key="1">
    <citation type="submission" date="2020-05" db="UniProtKB">
        <authorList>
            <consortium name="EnsemblMetazoa"/>
        </authorList>
    </citation>
    <scope>IDENTIFICATION</scope>
    <source>
        <strain evidence="2">MAF</strain>
    </source>
</reference>
<name>A0A182VK79_ANOME</name>
<organism evidence="2 3">
    <name type="scientific">Anopheles merus</name>
    <name type="common">Mosquito</name>
    <dbReference type="NCBI Taxonomy" id="30066"/>
    <lineage>
        <taxon>Eukaryota</taxon>
        <taxon>Metazoa</taxon>
        <taxon>Ecdysozoa</taxon>
        <taxon>Arthropoda</taxon>
        <taxon>Hexapoda</taxon>
        <taxon>Insecta</taxon>
        <taxon>Pterygota</taxon>
        <taxon>Neoptera</taxon>
        <taxon>Endopterygota</taxon>
        <taxon>Diptera</taxon>
        <taxon>Nematocera</taxon>
        <taxon>Culicoidea</taxon>
        <taxon>Culicidae</taxon>
        <taxon>Anophelinae</taxon>
        <taxon>Anopheles</taxon>
    </lineage>
</organism>
<dbReference type="Proteomes" id="UP000075903">
    <property type="component" value="Unassembled WGS sequence"/>
</dbReference>
<feature type="compositionally biased region" description="Acidic residues" evidence="1">
    <location>
        <begin position="127"/>
        <end position="141"/>
    </location>
</feature>
<dbReference type="EnsemblMetazoa" id="AMEM016377-RA">
    <property type="protein sequence ID" value="AMEM016377-PA"/>
    <property type="gene ID" value="AMEM016377"/>
</dbReference>
<dbReference type="AlphaFoldDB" id="A0A182VK79"/>
<evidence type="ECO:0000256" key="1">
    <source>
        <dbReference type="SAM" id="MobiDB-lite"/>
    </source>
</evidence>
<accession>A0A182VK79</accession>
<evidence type="ECO:0000313" key="2">
    <source>
        <dbReference type="EnsemblMetazoa" id="AMEM016377-PA"/>
    </source>
</evidence>
<keyword evidence="3" id="KW-1185">Reference proteome</keyword>
<dbReference type="VEuPathDB" id="VectorBase:AMEM016377"/>